<gene>
    <name evidence="2" type="ORF">KUDE01_005277</name>
</gene>
<proteinExistence type="predicted"/>
<comment type="caution">
    <text evidence="2">The sequence shown here is derived from an EMBL/GenBank/DDBJ whole genome shotgun (WGS) entry which is preliminary data.</text>
</comment>
<accession>A0AAD9FDN2</accession>
<feature type="non-terminal residue" evidence="2">
    <location>
        <position position="136"/>
    </location>
</feature>
<protein>
    <submittedName>
        <fullName evidence="2">Isoleucine--tRNA ligase</fullName>
    </submittedName>
</protein>
<sequence length="136" mass="14856">KTLSEGDSRKSLKPGDYKKMDLLIQIYLLQSSFLKDYATVSQHELTLWLGVCCQQPALLKAMPSFHTHPTELLLETGLCYRAPGGLAAGAGGRQEQAPSAMDSSSALAESARERPELGMTPPSKVPDGFIRRPKLR</sequence>
<dbReference type="AlphaFoldDB" id="A0AAD9FDN2"/>
<feature type="region of interest" description="Disordered" evidence="1">
    <location>
        <begin position="89"/>
        <end position="136"/>
    </location>
</feature>
<evidence type="ECO:0000313" key="2">
    <source>
        <dbReference type="EMBL" id="KAK1902313.1"/>
    </source>
</evidence>
<dbReference type="EMBL" id="JASDAP010000006">
    <property type="protein sequence ID" value="KAK1902313.1"/>
    <property type="molecule type" value="Genomic_DNA"/>
</dbReference>
<dbReference type="GO" id="GO:0016874">
    <property type="term" value="F:ligase activity"/>
    <property type="evidence" value="ECO:0007669"/>
    <property type="project" value="UniProtKB-KW"/>
</dbReference>
<keyword evidence="3" id="KW-1185">Reference proteome</keyword>
<reference evidence="2" key="1">
    <citation type="submission" date="2023-04" db="EMBL/GenBank/DDBJ databases">
        <title>Chromosome-level genome of Chaenocephalus aceratus.</title>
        <authorList>
            <person name="Park H."/>
        </authorList>
    </citation>
    <scope>NUCLEOTIDE SEQUENCE</scope>
    <source>
        <strain evidence="2">DE</strain>
        <tissue evidence="2">Muscle</tissue>
    </source>
</reference>
<organism evidence="2 3">
    <name type="scientific">Dissostichus eleginoides</name>
    <name type="common">Patagonian toothfish</name>
    <name type="synonym">Dissostichus amissus</name>
    <dbReference type="NCBI Taxonomy" id="100907"/>
    <lineage>
        <taxon>Eukaryota</taxon>
        <taxon>Metazoa</taxon>
        <taxon>Chordata</taxon>
        <taxon>Craniata</taxon>
        <taxon>Vertebrata</taxon>
        <taxon>Euteleostomi</taxon>
        <taxon>Actinopterygii</taxon>
        <taxon>Neopterygii</taxon>
        <taxon>Teleostei</taxon>
        <taxon>Neoteleostei</taxon>
        <taxon>Acanthomorphata</taxon>
        <taxon>Eupercaria</taxon>
        <taxon>Perciformes</taxon>
        <taxon>Notothenioidei</taxon>
        <taxon>Nototheniidae</taxon>
        <taxon>Dissostichus</taxon>
    </lineage>
</organism>
<name>A0AAD9FDN2_DISEL</name>
<evidence type="ECO:0000313" key="3">
    <source>
        <dbReference type="Proteomes" id="UP001228049"/>
    </source>
</evidence>
<dbReference type="Proteomes" id="UP001228049">
    <property type="component" value="Unassembled WGS sequence"/>
</dbReference>
<keyword evidence="2" id="KW-0436">Ligase</keyword>
<feature type="compositionally biased region" description="Low complexity" evidence="1">
    <location>
        <begin position="93"/>
        <end position="109"/>
    </location>
</feature>
<feature type="non-terminal residue" evidence="2">
    <location>
        <position position="1"/>
    </location>
</feature>
<evidence type="ECO:0000256" key="1">
    <source>
        <dbReference type="SAM" id="MobiDB-lite"/>
    </source>
</evidence>